<organism evidence="2 3">
    <name type="scientific">Actinokineospora alba</name>
    <dbReference type="NCBI Taxonomy" id="504798"/>
    <lineage>
        <taxon>Bacteria</taxon>
        <taxon>Bacillati</taxon>
        <taxon>Actinomycetota</taxon>
        <taxon>Actinomycetes</taxon>
        <taxon>Pseudonocardiales</taxon>
        <taxon>Pseudonocardiaceae</taxon>
        <taxon>Actinokineospora</taxon>
    </lineage>
</organism>
<protein>
    <submittedName>
        <fullName evidence="2">Uncharacterized protein</fullName>
    </submittedName>
</protein>
<keyword evidence="3" id="KW-1185">Reference proteome</keyword>
<sequence>MGESFRADDARDLDPPRLRLPRAVRPPVAPIVRPGLIEYPPRPGWPYQPRAGVRRIKLSVSLVVLAAAVLLFIAYQVISGFLGMINGLVN</sequence>
<dbReference type="RefSeq" id="WP_091379991.1">
    <property type="nucleotide sequence ID" value="NZ_FNDV01000018.1"/>
</dbReference>
<evidence type="ECO:0000313" key="3">
    <source>
        <dbReference type="Proteomes" id="UP000199651"/>
    </source>
</evidence>
<dbReference type="Proteomes" id="UP000199651">
    <property type="component" value="Unassembled WGS sequence"/>
</dbReference>
<gene>
    <name evidence="2" type="ORF">SAMN05192558_109164</name>
</gene>
<reference evidence="3" key="1">
    <citation type="submission" date="2016-10" db="EMBL/GenBank/DDBJ databases">
        <authorList>
            <person name="Varghese N."/>
            <person name="Submissions S."/>
        </authorList>
    </citation>
    <scope>NUCLEOTIDE SEQUENCE [LARGE SCALE GENOMIC DNA]</scope>
    <source>
        <strain evidence="3">IBRC-M 10655</strain>
    </source>
</reference>
<keyword evidence="1" id="KW-0472">Membrane</keyword>
<evidence type="ECO:0000313" key="2">
    <source>
        <dbReference type="EMBL" id="SDP46800.1"/>
    </source>
</evidence>
<proteinExistence type="predicted"/>
<feature type="transmembrane region" description="Helical" evidence="1">
    <location>
        <begin position="58"/>
        <end position="78"/>
    </location>
</feature>
<dbReference type="EMBL" id="FNJB01000009">
    <property type="protein sequence ID" value="SDP46800.1"/>
    <property type="molecule type" value="Genomic_DNA"/>
</dbReference>
<dbReference type="AlphaFoldDB" id="A0A1H0SZ15"/>
<keyword evidence="1" id="KW-1133">Transmembrane helix</keyword>
<name>A0A1H0SZ15_9PSEU</name>
<dbReference type="STRING" id="504798.SAMN05421871_11840"/>
<accession>A0A1H0SZ15</accession>
<keyword evidence="1" id="KW-0812">Transmembrane</keyword>
<evidence type="ECO:0000256" key="1">
    <source>
        <dbReference type="SAM" id="Phobius"/>
    </source>
</evidence>